<keyword evidence="4" id="KW-0963">Cytoplasm</keyword>
<dbReference type="Proteomes" id="UP000175669">
    <property type="component" value="Unassembled WGS sequence"/>
</dbReference>
<dbReference type="EMBL" id="MASR01000001">
    <property type="protein sequence ID" value="OFE13710.1"/>
    <property type="molecule type" value="Genomic_DNA"/>
</dbReference>
<evidence type="ECO:0000256" key="7">
    <source>
        <dbReference type="ARBA" id="ARBA00022741"/>
    </source>
</evidence>
<dbReference type="PANTHER" id="PTHR33540">
    <property type="entry name" value="TRNA THREONYLCARBAMOYLADENOSINE BIOSYNTHESIS PROTEIN TSAE"/>
    <property type="match status" value="1"/>
</dbReference>
<dbReference type="InterPro" id="IPR027417">
    <property type="entry name" value="P-loop_NTPase"/>
</dbReference>
<evidence type="ECO:0000256" key="3">
    <source>
        <dbReference type="ARBA" id="ARBA00019010"/>
    </source>
</evidence>
<keyword evidence="11" id="KW-0808">Transferase</keyword>
<comment type="similarity">
    <text evidence="2">Belongs to the TsaE family.</text>
</comment>
<keyword evidence="6" id="KW-0479">Metal-binding</keyword>
<dbReference type="GO" id="GO:0016740">
    <property type="term" value="F:transferase activity"/>
    <property type="evidence" value="ECO:0007669"/>
    <property type="project" value="UniProtKB-KW"/>
</dbReference>
<sequence>MSTINKTFSYLLAADEDTQTAGASLGRAVGETGAIIYLRGDLGAGKTTLSRGLIRSLGYEGAVKSPTYTLVEPYEYFDFPLYHFDLYRLMDPEEVEFLGVEEYFEPPALCLIEWPDRGRGVLPSPDLTVRLEIAGTGRCLICEWDSVRGQKIADRLQVLLHDAGLQEMPR</sequence>
<evidence type="ECO:0000256" key="5">
    <source>
        <dbReference type="ARBA" id="ARBA00022694"/>
    </source>
</evidence>
<comment type="caution">
    <text evidence="11">The sequence shown here is derived from an EMBL/GenBank/DDBJ whole genome shotgun (WGS) entry which is preliminary data.</text>
</comment>
<keyword evidence="9" id="KW-0460">Magnesium</keyword>
<evidence type="ECO:0000313" key="12">
    <source>
        <dbReference type="Proteomes" id="UP000175669"/>
    </source>
</evidence>
<keyword evidence="12" id="KW-1185">Reference proteome</keyword>
<dbReference type="Pfam" id="PF02367">
    <property type="entry name" value="TsaE"/>
    <property type="match status" value="1"/>
</dbReference>
<proteinExistence type="inferred from homology"/>
<name>A0A1E8CMQ0_9GAMM</name>
<accession>A0A1E8CMQ0</accession>
<dbReference type="GO" id="GO:0005737">
    <property type="term" value="C:cytoplasm"/>
    <property type="evidence" value="ECO:0007669"/>
    <property type="project" value="UniProtKB-SubCell"/>
</dbReference>
<evidence type="ECO:0000256" key="4">
    <source>
        <dbReference type="ARBA" id="ARBA00022490"/>
    </source>
</evidence>
<reference evidence="12" key="1">
    <citation type="submission" date="2016-07" db="EMBL/GenBank/DDBJ databases">
        <authorList>
            <person name="Florea S."/>
            <person name="Webb J.S."/>
            <person name="Jaromczyk J."/>
            <person name="Schardl C.L."/>
        </authorList>
    </citation>
    <scope>NUCLEOTIDE SEQUENCE [LARGE SCALE GENOMIC DNA]</scope>
    <source>
        <strain evidence="12">KCTC 42131</strain>
    </source>
</reference>
<dbReference type="GO" id="GO:0005524">
    <property type="term" value="F:ATP binding"/>
    <property type="evidence" value="ECO:0007669"/>
    <property type="project" value="UniProtKB-KW"/>
</dbReference>
<dbReference type="PANTHER" id="PTHR33540:SF2">
    <property type="entry name" value="TRNA THREONYLCARBAMOYLADENOSINE BIOSYNTHESIS PROTEIN TSAE"/>
    <property type="match status" value="1"/>
</dbReference>
<dbReference type="SUPFAM" id="SSF52540">
    <property type="entry name" value="P-loop containing nucleoside triphosphate hydrolases"/>
    <property type="match status" value="1"/>
</dbReference>
<dbReference type="Gene3D" id="3.40.50.300">
    <property type="entry name" value="P-loop containing nucleotide triphosphate hydrolases"/>
    <property type="match status" value="1"/>
</dbReference>
<evidence type="ECO:0000256" key="2">
    <source>
        <dbReference type="ARBA" id="ARBA00007599"/>
    </source>
</evidence>
<keyword evidence="8" id="KW-0067">ATP-binding</keyword>
<keyword evidence="7" id="KW-0547">Nucleotide-binding</keyword>
<dbReference type="AlphaFoldDB" id="A0A1E8CMQ0"/>
<keyword evidence="5" id="KW-0819">tRNA processing</keyword>
<dbReference type="RefSeq" id="WP_070117927.1">
    <property type="nucleotide sequence ID" value="NZ_MASR01000001.1"/>
</dbReference>
<organism evidence="11 12">
    <name type="scientific">Pseudohongiella acticola</name>
    <dbReference type="NCBI Taxonomy" id="1524254"/>
    <lineage>
        <taxon>Bacteria</taxon>
        <taxon>Pseudomonadati</taxon>
        <taxon>Pseudomonadota</taxon>
        <taxon>Gammaproteobacteria</taxon>
        <taxon>Pseudomonadales</taxon>
        <taxon>Pseudohongiellaceae</taxon>
        <taxon>Pseudohongiella</taxon>
    </lineage>
</organism>
<dbReference type="GO" id="GO:0002949">
    <property type="term" value="P:tRNA threonylcarbamoyladenosine modification"/>
    <property type="evidence" value="ECO:0007669"/>
    <property type="project" value="InterPro"/>
</dbReference>
<dbReference type="InterPro" id="IPR003442">
    <property type="entry name" value="T6A_TsaE"/>
</dbReference>
<evidence type="ECO:0000256" key="8">
    <source>
        <dbReference type="ARBA" id="ARBA00022840"/>
    </source>
</evidence>
<dbReference type="NCBIfam" id="TIGR00150">
    <property type="entry name" value="T6A_YjeE"/>
    <property type="match status" value="1"/>
</dbReference>
<evidence type="ECO:0000256" key="10">
    <source>
        <dbReference type="ARBA" id="ARBA00032441"/>
    </source>
</evidence>
<dbReference type="OrthoDB" id="9800307at2"/>
<evidence type="ECO:0000256" key="1">
    <source>
        <dbReference type="ARBA" id="ARBA00004496"/>
    </source>
</evidence>
<dbReference type="STRING" id="1524254.PHACT_11670"/>
<gene>
    <name evidence="11" type="ORF">PHACT_11670</name>
</gene>
<dbReference type="GO" id="GO:0046872">
    <property type="term" value="F:metal ion binding"/>
    <property type="evidence" value="ECO:0007669"/>
    <property type="project" value="UniProtKB-KW"/>
</dbReference>
<evidence type="ECO:0000256" key="9">
    <source>
        <dbReference type="ARBA" id="ARBA00022842"/>
    </source>
</evidence>
<evidence type="ECO:0000313" key="11">
    <source>
        <dbReference type="EMBL" id="OFE13710.1"/>
    </source>
</evidence>
<protein>
    <recommendedName>
        <fullName evidence="3">tRNA threonylcarbamoyladenosine biosynthesis protein TsaE</fullName>
    </recommendedName>
    <alternativeName>
        <fullName evidence="10">t(6)A37 threonylcarbamoyladenosine biosynthesis protein TsaE</fullName>
    </alternativeName>
</protein>
<evidence type="ECO:0000256" key="6">
    <source>
        <dbReference type="ARBA" id="ARBA00022723"/>
    </source>
</evidence>
<comment type="subcellular location">
    <subcellularLocation>
        <location evidence="1">Cytoplasm</location>
    </subcellularLocation>
</comment>